<dbReference type="Pfam" id="PF00589">
    <property type="entry name" value="Phage_integrase"/>
    <property type="match status" value="1"/>
</dbReference>
<dbReference type="InterPro" id="IPR010998">
    <property type="entry name" value="Integrase_recombinase_N"/>
</dbReference>
<comment type="caution">
    <text evidence="6">The sequence shown here is derived from an EMBL/GenBank/DDBJ whole genome shotgun (WGS) entry which is preliminary data.</text>
</comment>
<keyword evidence="3" id="KW-0238">DNA-binding</keyword>
<dbReference type="SUPFAM" id="SSF56349">
    <property type="entry name" value="DNA breaking-rejoining enzymes"/>
    <property type="match status" value="1"/>
</dbReference>
<dbReference type="GO" id="GO:0003677">
    <property type="term" value="F:DNA binding"/>
    <property type="evidence" value="ECO:0007669"/>
    <property type="project" value="UniProtKB-KW"/>
</dbReference>
<dbReference type="InterPro" id="IPR025166">
    <property type="entry name" value="Integrase_DNA_bind_dom"/>
</dbReference>
<dbReference type="Pfam" id="PF13356">
    <property type="entry name" value="Arm-DNA-bind_3"/>
    <property type="match status" value="1"/>
</dbReference>
<dbReference type="GO" id="GO:0006310">
    <property type="term" value="P:DNA recombination"/>
    <property type="evidence" value="ECO:0007669"/>
    <property type="project" value="UniProtKB-KW"/>
</dbReference>
<accession>A0A9E5T3M0</accession>
<evidence type="ECO:0000313" key="6">
    <source>
        <dbReference type="EMBL" id="NHO67114.1"/>
    </source>
</evidence>
<feature type="domain" description="Tyr recombinase" evidence="5">
    <location>
        <begin position="262"/>
        <end position="453"/>
    </location>
</feature>
<dbReference type="RefSeq" id="WP_167189191.1">
    <property type="nucleotide sequence ID" value="NZ_JAAONZ010000014.1"/>
</dbReference>
<dbReference type="InterPro" id="IPR002104">
    <property type="entry name" value="Integrase_catalytic"/>
</dbReference>
<dbReference type="Gene3D" id="3.30.160.390">
    <property type="entry name" value="Integrase, DNA-binding domain"/>
    <property type="match status" value="1"/>
</dbReference>
<keyword evidence="7" id="KW-1185">Reference proteome</keyword>
<gene>
    <name evidence="6" type="ORF">G8770_16320</name>
</gene>
<name>A0A9E5T3M0_9GAMM</name>
<evidence type="ECO:0000313" key="7">
    <source>
        <dbReference type="Proteomes" id="UP000787472"/>
    </source>
</evidence>
<dbReference type="AlphaFoldDB" id="A0A9E5T3M0"/>
<reference evidence="6" key="1">
    <citation type="submission" date="2020-03" db="EMBL/GenBank/DDBJ databases">
        <authorList>
            <person name="Guo F."/>
        </authorList>
    </citation>
    <scope>NUCLEOTIDE SEQUENCE</scope>
    <source>
        <strain evidence="6">JCM 30134</strain>
    </source>
</reference>
<dbReference type="PANTHER" id="PTHR30349:SF41">
    <property type="entry name" value="INTEGRASE_RECOMBINASE PROTEIN MJ0367-RELATED"/>
    <property type="match status" value="1"/>
</dbReference>
<evidence type="ECO:0000256" key="4">
    <source>
        <dbReference type="ARBA" id="ARBA00023172"/>
    </source>
</evidence>
<organism evidence="6 7">
    <name type="scientific">Pseudomaricurvus hydrocarbonicus</name>
    <dbReference type="NCBI Taxonomy" id="1470433"/>
    <lineage>
        <taxon>Bacteria</taxon>
        <taxon>Pseudomonadati</taxon>
        <taxon>Pseudomonadota</taxon>
        <taxon>Gammaproteobacteria</taxon>
        <taxon>Cellvibrionales</taxon>
        <taxon>Cellvibrionaceae</taxon>
        <taxon>Pseudomaricurvus</taxon>
    </lineage>
</organism>
<proteinExistence type="inferred from homology"/>
<dbReference type="GO" id="GO:0015074">
    <property type="term" value="P:DNA integration"/>
    <property type="evidence" value="ECO:0007669"/>
    <property type="project" value="UniProtKB-KW"/>
</dbReference>
<evidence type="ECO:0000256" key="2">
    <source>
        <dbReference type="ARBA" id="ARBA00022908"/>
    </source>
</evidence>
<dbReference type="PANTHER" id="PTHR30349">
    <property type="entry name" value="PHAGE INTEGRASE-RELATED"/>
    <property type="match status" value="1"/>
</dbReference>
<keyword evidence="4" id="KW-0233">DNA recombination</keyword>
<evidence type="ECO:0000256" key="3">
    <source>
        <dbReference type="ARBA" id="ARBA00023125"/>
    </source>
</evidence>
<dbReference type="InterPro" id="IPR013762">
    <property type="entry name" value="Integrase-like_cat_sf"/>
</dbReference>
<dbReference type="InterPro" id="IPR050090">
    <property type="entry name" value="Tyrosine_recombinase_XerCD"/>
</dbReference>
<dbReference type="Gene3D" id="1.10.150.130">
    <property type="match status" value="1"/>
</dbReference>
<keyword evidence="2" id="KW-0229">DNA integration</keyword>
<dbReference type="Gene3D" id="1.10.443.10">
    <property type="entry name" value="Intergrase catalytic core"/>
    <property type="match status" value="1"/>
</dbReference>
<dbReference type="PROSITE" id="PS51898">
    <property type="entry name" value="TYR_RECOMBINASE"/>
    <property type="match status" value="1"/>
</dbReference>
<dbReference type="InterPro" id="IPR038488">
    <property type="entry name" value="Integrase_DNA-bd_sf"/>
</dbReference>
<dbReference type="EMBL" id="JAAONZ010000014">
    <property type="protein sequence ID" value="NHO67114.1"/>
    <property type="molecule type" value="Genomic_DNA"/>
</dbReference>
<dbReference type="Proteomes" id="UP000787472">
    <property type="component" value="Unassembled WGS sequence"/>
</dbReference>
<comment type="similarity">
    <text evidence="1">Belongs to the 'phage' integrase family.</text>
</comment>
<dbReference type="InterPro" id="IPR011010">
    <property type="entry name" value="DNA_brk_join_enz"/>
</dbReference>
<evidence type="ECO:0000259" key="5">
    <source>
        <dbReference type="PROSITE" id="PS51898"/>
    </source>
</evidence>
<protein>
    <submittedName>
        <fullName evidence="6">Tyrosine-type recombinase/integrase</fullName>
    </submittedName>
</protein>
<evidence type="ECO:0000256" key="1">
    <source>
        <dbReference type="ARBA" id="ARBA00008857"/>
    </source>
</evidence>
<sequence>MNNKPRQRLTAITNAKADKFASSAGTRSQLSCANISGFHLVKNASSASWRYRYTDSSGVRKQITIGQYPAMLPQTAAAIAAEWNSRGADPLGEKEKQRSQQLQQAQEAGRRTLRNYLDGQYSRTLATFGEKKARAYRSEILFSFETFLDRDMATLTRRDMGEWQTRIEKQKKRYKPKNGSSPFYDHNTITRFFGLLRALLNQAVKDEVLEVNPIQGFALKPPVYNEAVEEKERRLEATRRMLTPSEMTQLLIGLNMFGERKRAERRNSRAHGKAYLQELDSVEYPHWFVPFCRLSMSTGWRPGDIYALRWEEVDLRFSGKLRKYSEKSKATARRKGKAGTLMEVPLSANTKQLLQAWKKQQDNPDTGLVFPSPVTGQMMATDAHYDPWSDTKKYGGLPEELHYYALRHHGISTMVAAGIPLLSVAKIIGHKSVELIERHYGHLCPDSAQEAMDVIEATISKAQDNKSTIPNNFQS</sequence>